<evidence type="ECO:0000256" key="12">
    <source>
        <dbReference type="ARBA" id="ARBA00049512"/>
    </source>
</evidence>
<organism evidence="15">
    <name type="scientific">Polylabroides guangdongensis</name>
    <dbReference type="NCBI Taxonomy" id="1131911"/>
    <lineage>
        <taxon>Eukaryota</taxon>
        <taxon>Metazoa</taxon>
        <taxon>Spiralia</taxon>
        <taxon>Lophotrochozoa</taxon>
        <taxon>Platyhelminthes</taxon>
        <taxon>Monogenea</taxon>
        <taxon>Polyopisthocotylea</taxon>
        <taxon>Mazocraeidea</taxon>
        <taxon>Microcotylidae</taxon>
        <taxon>Polylabroides</taxon>
    </lineage>
</organism>
<feature type="transmembrane region" description="Helical" evidence="13">
    <location>
        <begin position="61"/>
        <end position="82"/>
    </location>
</feature>
<name>A0A3G0WUJ5_9PLAT</name>
<evidence type="ECO:0000256" key="3">
    <source>
        <dbReference type="ARBA" id="ARBA00007866"/>
    </source>
</evidence>
<dbReference type="PANTHER" id="PTHR22888">
    <property type="entry name" value="CYTOCHROME C OXIDASE, SUBUNIT II"/>
    <property type="match status" value="1"/>
</dbReference>
<keyword evidence="7" id="KW-0460">Magnesium</keyword>
<evidence type="ECO:0000256" key="6">
    <source>
        <dbReference type="ARBA" id="ARBA00022723"/>
    </source>
</evidence>
<comment type="subcellular location">
    <subcellularLocation>
        <location evidence="2">Membrane</location>
    </subcellularLocation>
</comment>
<dbReference type="Pfam" id="PF00116">
    <property type="entry name" value="COX2"/>
    <property type="match status" value="1"/>
</dbReference>
<gene>
    <name evidence="15" type="primary">cox2</name>
</gene>
<dbReference type="InterPro" id="IPR045187">
    <property type="entry name" value="CcO_II"/>
</dbReference>
<comment type="cofactor">
    <cofactor evidence="1">
        <name>Cu cation</name>
        <dbReference type="ChEBI" id="CHEBI:23378"/>
    </cofactor>
</comment>
<dbReference type="GO" id="GO:0042773">
    <property type="term" value="P:ATP synthesis coupled electron transport"/>
    <property type="evidence" value="ECO:0007669"/>
    <property type="project" value="TreeGrafter"/>
</dbReference>
<keyword evidence="8" id="KW-0249">Electron transport</keyword>
<keyword evidence="6" id="KW-0479">Metal-binding</keyword>
<dbReference type="Gene3D" id="2.60.40.420">
    <property type="entry name" value="Cupredoxins - blue copper proteins"/>
    <property type="match status" value="1"/>
</dbReference>
<evidence type="ECO:0000256" key="13">
    <source>
        <dbReference type="SAM" id="Phobius"/>
    </source>
</evidence>
<evidence type="ECO:0000256" key="9">
    <source>
        <dbReference type="ARBA" id="ARBA00023008"/>
    </source>
</evidence>
<feature type="domain" description="Cytochrome oxidase subunit II copper A binding" evidence="14">
    <location>
        <begin position="98"/>
        <end position="212"/>
    </location>
</feature>
<dbReference type="SUPFAM" id="SSF49503">
    <property type="entry name" value="Cupredoxins"/>
    <property type="match status" value="1"/>
</dbReference>
<geneLocation type="mitochondrion" evidence="15"/>
<proteinExistence type="inferred from homology"/>
<dbReference type="PROSITE" id="PS00078">
    <property type="entry name" value="COX2"/>
    <property type="match status" value="1"/>
</dbReference>
<comment type="catalytic activity">
    <reaction evidence="12">
        <text>4 Fe(II)-[cytochrome c] + O2 + 8 H(+)(in) = 4 Fe(III)-[cytochrome c] + 2 H2O + 4 H(+)(out)</text>
        <dbReference type="Rhea" id="RHEA:11436"/>
        <dbReference type="Rhea" id="RHEA-COMP:10350"/>
        <dbReference type="Rhea" id="RHEA-COMP:14399"/>
        <dbReference type="ChEBI" id="CHEBI:15377"/>
        <dbReference type="ChEBI" id="CHEBI:15378"/>
        <dbReference type="ChEBI" id="CHEBI:15379"/>
        <dbReference type="ChEBI" id="CHEBI:29033"/>
        <dbReference type="ChEBI" id="CHEBI:29034"/>
        <dbReference type="EC" id="7.1.1.9"/>
    </reaction>
    <physiologicalReaction direction="left-to-right" evidence="12">
        <dbReference type="Rhea" id="RHEA:11437"/>
    </physiologicalReaction>
</comment>
<dbReference type="PROSITE" id="PS50857">
    <property type="entry name" value="COX2_CUA"/>
    <property type="match status" value="1"/>
</dbReference>
<protein>
    <recommendedName>
        <fullName evidence="4">cytochrome-c oxidase</fullName>
        <ecNumber evidence="4">7.1.1.9</ecNumber>
    </recommendedName>
    <alternativeName>
        <fullName evidence="11">Cytochrome c oxidase polypeptide II</fullName>
    </alternativeName>
</protein>
<evidence type="ECO:0000256" key="10">
    <source>
        <dbReference type="ARBA" id="ARBA00023136"/>
    </source>
</evidence>
<keyword evidence="13" id="KW-1133">Transmembrane helix</keyword>
<reference evidence="15" key="1">
    <citation type="submission" date="2011-11" db="EMBL/GenBank/DDBJ databases">
        <title>The complete mitochondrial genome of Polylabroides guangdongensis (Platyhelminthes: Monogenea).</title>
        <authorList>
            <person name="Zhang J."/>
            <person name="Wu X."/>
            <person name="Xie M."/>
            <person name="Li A."/>
        </authorList>
    </citation>
    <scope>NUCLEOTIDE SEQUENCE</scope>
</reference>
<dbReference type="InterPro" id="IPR008972">
    <property type="entry name" value="Cupredoxin"/>
</dbReference>
<evidence type="ECO:0000256" key="7">
    <source>
        <dbReference type="ARBA" id="ARBA00022842"/>
    </source>
</evidence>
<evidence type="ECO:0000313" key="15">
    <source>
        <dbReference type="EMBL" id="AFD18192.1"/>
    </source>
</evidence>
<keyword evidence="9" id="KW-0186">Copper</keyword>
<evidence type="ECO:0000256" key="2">
    <source>
        <dbReference type="ARBA" id="ARBA00004370"/>
    </source>
</evidence>
<keyword evidence="10 13" id="KW-0472">Membrane</keyword>
<dbReference type="PANTHER" id="PTHR22888:SF9">
    <property type="entry name" value="CYTOCHROME C OXIDASE SUBUNIT 2"/>
    <property type="match status" value="1"/>
</dbReference>
<dbReference type="EMBL" id="JQ038230">
    <property type="protein sequence ID" value="AFD18192.1"/>
    <property type="molecule type" value="Genomic_DNA"/>
</dbReference>
<dbReference type="EC" id="7.1.1.9" evidence="4"/>
<dbReference type="InterPro" id="IPR002429">
    <property type="entry name" value="CcO_II-like_C"/>
</dbReference>
<accession>A0A3G0WUJ5</accession>
<dbReference type="AlphaFoldDB" id="A0A3G0WUJ5"/>
<keyword evidence="13" id="KW-0812">Transmembrane</keyword>
<evidence type="ECO:0000256" key="4">
    <source>
        <dbReference type="ARBA" id="ARBA00012949"/>
    </source>
</evidence>
<comment type="similarity">
    <text evidence="3">Belongs to the cytochrome c oxidase subunit 2 family.</text>
</comment>
<dbReference type="InterPro" id="IPR001505">
    <property type="entry name" value="Copper_CuA"/>
</dbReference>
<feature type="transmembrane region" description="Helical" evidence="13">
    <location>
        <begin position="20"/>
        <end position="41"/>
    </location>
</feature>
<dbReference type="GO" id="GO:0016020">
    <property type="term" value="C:membrane"/>
    <property type="evidence" value="ECO:0007669"/>
    <property type="project" value="UniProtKB-SubCell"/>
</dbReference>
<keyword evidence="15" id="KW-0496">Mitochondrion</keyword>
<evidence type="ECO:0000259" key="14">
    <source>
        <dbReference type="PROSITE" id="PS50857"/>
    </source>
</evidence>
<evidence type="ECO:0000256" key="5">
    <source>
        <dbReference type="ARBA" id="ARBA00022448"/>
    </source>
</evidence>
<evidence type="ECO:0000256" key="1">
    <source>
        <dbReference type="ARBA" id="ARBA00001935"/>
    </source>
</evidence>
<keyword evidence="5" id="KW-0813">Transport</keyword>
<sequence length="212" mass="23808">MSSNLFSFCSHLTIDNLVIYMWVLSIFISVWTVSAISVNFFFNPRVSMTSMSRVIFDKVEFFLIILSSLLILVLVVLNLFVIRCHVPVLVNNYDQSLNSGESIGVVGRQWYWVYSIFYSDEEFGWDSFINKLVDCVDSGLNLKSGNTYNLNITSADVLHSFSIPAAQMKIDAVPGRINSVYLIANVPGRHVGYCSEFCGAGHSYMPIVVNVV</sequence>
<dbReference type="GO" id="GO:0005507">
    <property type="term" value="F:copper ion binding"/>
    <property type="evidence" value="ECO:0007669"/>
    <property type="project" value="InterPro"/>
</dbReference>
<evidence type="ECO:0000256" key="8">
    <source>
        <dbReference type="ARBA" id="ARBA00022982"/>
    </source>
</evidence>
<dbReference type="PRINTS" id="PR01166">
    <property type="entry name" value="CYCOXIDASEII"/>
</dbReference>
<evidence type="ECO:0000256" key="11">
    <source>
        <dbReference type="ARBA" id="ARBA00031389"/>
    </source>
</evidence>
<dbReference type="GO" id="GO:0004129">
    <property type="term" value="F:cytochrome-c oxidase activity"/>
    <property type="evidence" value="ECO:0007669"/>
    <property type="project" value="UniProtKB-EC"/>
</dbReference>